<sequence>MSVGNASYVGRVGALAVALGIGAGSLVVPGAASAAPAESDSSSSVTPAKKTDKSSVSARPAEDHADDDIDAGGNSDVDESPGGHEADPAESEDEDVADEAPKKSRKSTSSKPSAEADIDDSAEGAPDGAPDEETAGDDEPVRGDDTATDDEVTAPASAEDAAPPVVETETATVDAPEAETPAEAPAVSVWQRLFSPQAPSRSVDGPAAPVESPLLWAVLAFARRQFDRPRIEIEKSGAGDSTSALLESAADSSDSAPGRSAGPVVVSPDGTIYQVTYDVDPATQSPTATRVSIVDADGTIVTTTGPISGVPVDQARPVVRADGSLVLTTYRSSTNTTVVTIVDGQGSVDRVGSAIGQPSGPLKVAPNGAIFLQTRQFATGLGYPGDRIVRISPTNRLRTYQIGRAGSALTIAPDGTAYVSATSLFGTQSVLAVSSTGTPGRFLIPRSDLQNDVLIGADGRGYLTVERTFFGTTSTRVYTFTGVSRTARTIVGAPVGLKAVTADGVYQATYDAATGKSYISKITASTIETSDPIDGSVLNSIAVTPDGTVYVSVRNQADQSDSVAVVLSDGTVATVPIPGAIDLVSHPVSGSTAGYVVDPESGDRGYVAYTAGGTTYLAVINPDGTIDRTVSLPAGASVGTTVIHGPDGEPYQVIQYEDGEGRVTAQAVITLSNDSVSAPQPGTPLLPNFSPLLFGPDGVAYLATVESGPNPEYHFAGFDDDGTVVSSLDVSGFLVPQRLDAVSSQAGLAFGPDGTAYATLLGTDAGVWALTPEGGTQVLDLDLTQGATVDPVTFGPDGTAYVTVSEFVGGAWVTTVHTFAAPTSL</sequence>
<feature type="chain" id="PRO_5045053373" description="SMP-30/Gluconolactonase/LRE-like region domain-containing protein" evidence="2">
    <location>
        <begin position="35"/>
        <end position="825"/>
    </location>
</feature>
<comment type="caution">
    <text evidence="3">The sequence shown here is derived from an EMBL/GenBank/DDBJ whole genome shotgun (WGS) entry which is preliminary data.</text>
</comment>
<feature type="compositionally biased region" description="Low complexity" evidence="1">
    <location>
        <begin position="241"/>
        <end position="263"/>
    </location>
</feature>
<feature type="compositionally biased region" description="Acidic residues" evidence="1">
    <location>
        <begin position="129"/>
        <end position="138"/>
    </location>
</feature>
<feature type="compositionally biased region" description="Low complexity" evidence="1">
    <location>
        <begin position="30"/>
        <end position="48"/>
    </location>
</feature>
<organism evidence="3 4">
    <name type="scientific">Mycolicibacterium iranicum</name>
    <name type="common">Mycobacterium iranicum</name>
    <dbReference type="NCBI Taxonomy" id="912594"/>
    <lineage>
        <taxon>Bacteria</taxon>
        <taxon>Bacillati</taxon>
        <taxon>Actinomycetota</taxon>
        <taxon>Actinomycetes</taxon>
        <taxon>Mycobacteriales</taxon>
        <taxon>Mycobacteriaceae</taxon>
        <taxon>Mycolicibacterium</taxon>
    </lineage>
</organism>
<evidence type="ECO:0000256" key="1">
    <source>
        <dbReference type="SAM" id="MobiDB-lite"/>
    </source>
</evidence>
<gene>
    <name evidence="3" type="ORF">OY187_27170</name>
</gene>
<feature type="region of interest" description="Disordered" evidence="1">
    <location>
        <begin position="233"/>
        <end position="267"/>
    </location>
</feature>
<accession>A0ABT4HNE9</accession>
<keyword evidence="2" id="KW-0732">Signal</keyword>
<evidence type="ECO:0000256" key="2">
    <source>
        <dbReference type="SAM" id="SignalP"/>
    </source>
</evidence>
<feature type="signal peptide" evidence="2">
    <location>
        <begin position="1"/>
        <end position="34"/>
    </location>
</feature>
<proteinExistence type="predicted"/>
<dbReference type="SUPFAM" id="SSF63829">
    <property type="entry name" value="Calcium-dependent phosphotriesterase"/>
    <property type="match status" value="2"/>
</dbReference>
<protein>
    <recommendedName>
        <fullName evidence="5">SMP-30/Gluconolactonase/LRE-like region domain-containing protein</fullName>
    </recommendedName>
</protein>
<dbReference type="EMBL" id="JAPQYE010000020">
    <property type="protein sequence ID" value="MCZ0731743.1"/>
    <property type="molecule type" value="Genomic_DNA"/>
</dbReference>
<evidence type="ECO:0008006" key="5">
    <source>
        <dbReference type="Google" id="ProtNLM"/>
    </source>
</evidence>
<feature type="region of interest" description="Disordered" evidence="1">
    <location>
        <begin position="30"/>
        <end position="186"/>
    </location>
</feature>
<evidence type="ECO:0000313" key="4">
    <source>
        <dbReference type="Proteomes" id="UP001084650"/>
    </source>
</evidence>
<keyword evidence="4" id="KW-1185">Reference proteome</keyword>
<dbReference type="Proteomes" id="UP001084650">
    <property type="component" value="Unassembled WGS sequence"/>
</dbReference>
<dbReference type="SUPFAM" id="SSF75011">
    <property type="entry name" value="3-carboxy-cis,cis-mucoante lactonizing enzyme"/>
    <property type="match status" value="1"/>
</dbReference>
<feature type="compositionally biased region" description="Low complexity" evidence="1">
    <location>
        <begin position="161"/>
        <end position="186"/>
    </location>
</feature>
<feature type="compositionally biased region" description="Acidic residues" evidence="1">
    <location>
        <begin position="88"/>
        <end position="98"/>
    </location>
</feature>
<name>A0ABT4HNE9_MYCIR</name>
<reference evidence="3" key="1">
    <citation type="submission" date="2022-12" db="EMBL/GenBank/DDBJ databases">
        <title>Whole genome sequence of Mycolicibacterium iranicum strain SBH312.</title>
        <authorList>
            <person name="Jani J."/>
            <person name="Arifin Mustapha Z."/>
            <person name="Ahmed K."/>
            <person name="Kai Ling C."/>
        </authorList>
    </citation>
    <scope>NUCLEOTIDE SEQUENCE</scope>
    <source>
        <strain evidence="3">SBH312</strain>
    </source>
</reference>
<evidence type="ECO:0000313" key="3">
    <source>
        <dbReference type="EMBL" id="MCZ0731743.1"/>
    </source>
</evidence>